<reference evidence="4 5" key="1">
    <citation type="submission" date="2016-06" db="EMBL/GenBank/DDBJ databases">
        <title>Complete genome sequences of Bordetella bronchialis and Bordetella flabilis.</title>
        <authorList>
            <person name="LiPuma J.J."/>
            <person name="Spilker T."/>
        </authorList>
    </citation>
    <scope>NUCLEOTIDE SEQUENCE [LARGE SCALE GENOMIC DNA]</scope>
    <source>
        <strain evidence="4 5">AU10664</strain>
    </source>
</reference>
<dbReference type="InterPro" id="IPR016181">
    <property type="entry name" value="Acyl_CoA_acyltransferase"/>
</dbReference>
<dbReference type="KEGG" id="bfz:BAU07_11125"/>
<dbReference type="Gene3D" id="3.40.630.30">
    <property type="match status" value="1"/>
</dbReference>
<dbReference type="PROSITE" id="PS51186">
    <property type="entry name" value="GNAT"/>
    <property type="match status" value="1"/>
</dbReference>
<dbReference type="RefSeq" id="WP_066665306.1">
    <property type="nucleotide sequence ID" value="NZ_CBCSCL010000006.1"/>
</dbReference>
<dbReference type="SUPFAM" id="SSF55729">
    <property type="entry name" value="Acyl-CoA N-acyltransferases (Nat)"/>
    <property type="match status" value="1"/>
</dbReference>
<gene>
    <name evidence="4" type="ORF">BAU07_11125</name>
</gene>
<dbReference type="Pfam" id="PF13673">
    <property type="entry name" value="Acetyltransf_10"/>
    <property type="match status" value="1"/>
</dbReference>
<accession>A0A193GLW4</accession>
<protein>
    <submittedName>
        <fullName evidence="4">GCN5 family acetyltransferase</fullName>
    </submittedName>
</protein>
<dbReference type="Proteomes" id="UP000091926">
    <property type="component" value="Chromosome"/>
</dbReference>
<dbReference type="GO" id="GO:0016747">
    <property type="term" value="F:acyltransferase activity, transferring groups other than amino-acyl groups"/>
    <property type="evidence" value="ECO:0007669"/>
    <property type="project" value="InterPro"/>
</dbReference>
<evidence type="ECO:0000259" key="3">
    <source>
        <dbReference type="PROSITE" id="PS51186"/>
    </source>
</evidence>
<keyword evidence="2" id="KW-0012">Acyltransferase</keyword>
<proteinExistence type="predicted"/>
<dbReference type="PANTHER" id="PTHR43800:SF1">
    <property type="entry name" value="PEPTIDYL-LYSINE N-ACETYLTRANSFERASE YJAB"/>
    <property type="match status" value="1"/>
</dbReference>
<evidence type="ECO:0000313" key="4">
    <source>
        <dbReference type="EMBL" id="ANN80401.1"/>
    </source>
</evidence>
<name>A0A193GLW4_9BORD</name>
<dbReference type="CDD" id="cd04301">
    <property type="entry name" value="NAT_SF"/>
    <property type="match status" value="1"/>
</dbReference>
<dbReference type="AlphaFoldDB" id="A0A193GLW4"/>
<evidence type="ECO:0000313" key="5">
    <source>
        <dbReference type="Proteomes" id="UP000091926"/>
    </source>
</evidence>
<dbReference type="OrthoDB" id="9789605at2"/>
<evidence type="ECO:0000256" key="1">
    <source>
        <dbReference type="ARBA" id="ARBA00022679"/>
    </source>
</evidence>
<evidence type="ECO:0000256" key="2">
    <source>
        <dbReference type="ARBA" id="ARBA00023315"/>
    </source>
</evidence>
<keyword evidence="1 4" id="KW-0808">Transferase</keyword>
<dbReference type="PANTHER" id="PTHR43800">
    <property type="entry name" value="PEPTIDYL-LYSINE N-ACETYLTRANSFERASE YJAB"/>
    <property type="match status" value="1"/>
</dbReference>
<organism evidence="4 5">
    <name type="scientific">Bordetella flabilis</name>
    <dbReference type="NCBI Taxonomy" id="463014"/>
    <lineage>
        <taxon>Bacteria</taxon>
        <taxon>Pseudomonadati</taxon>
        <taxon>Pseudomonadota</taxon>
        <taxon>Betaproteobacteria</taxon>
        <taxon>Burkholderiales</taxon>
        <taxon>Alcaligenaceae</taxon>
        <taxon>Bordetella</taxon>
    </lineage>
</organism>
<dbReference type="InterPro" id="IPR000182">
    <property type="entry name" value="GNAT_dom"/>
</dbReference>
<feature type="domain" description="N-acetyltransferase" evidence="3">
    <location>
        <begin position="1"/>
        <end position="144"/>
    </location>
</feature>
<dbReference type="EMBL" id="CP016172">
    <property type="protein sequence ID" value="ANN80401.1"/>
    <property type="molecule type" value="Genomic_DNA"/>
</dbReference>
<keyword evidence="5" id="KW-1185">Reference proteome</keyword>
<sequence>MTIRAAHPEDFDAIVGVWEASVKATHRFLSEGDVAALKPRIAGEYLPALRVHVCLDALHRIKGFVATSADKIEMLFIAPQAMGRGMGKALLRHAISDGHYLVDVNEQNDQALGFYKRMGFEVVDRSPVDGQGKAFPILHMRLKR</sequence>